<dbReference type="PANTHER" id="PTHR30121:SF6">
    <property type="entry name" value="SLR6007 PROTEIN"/>
    <property type="match status" value="1"/>
</dbReference>
<organism evidence="1 2">
    <name type="scientific">Saccharothrix texasensis</name>
    <dbReference type="NCBI Taxonomy" id="103734"/>
    <lineage>
        <taxon>Bacteria</taxon>
        <taxon>Bacillati</taxon>
        <taxon>Actinomycetota</taxon>
        <taxon>Actinomycetes</taxon>
        <taxon>Pseudonocardiales</taxon>
        <taxon>Pseudonocardiaceae</taxon>
        <taxon>Saccharothrix</taxon>
    </lineage>
</organism>
<evidence type="ECO:0000313" key="1">
    <source>
        <dbReference type="EMBL" id="ROP38984.1"/>
    </source>
</evidence>
<dbReference type="Gene3D" id="3.40.50.300">
    <property type="entry name" value="P-loop containing nucleotide triphosphate hydrolases"/>
    <property type="match status" value="2"/>
</dbReference>
<accession>A0A3N1H8Y5</accession>
<dbReference type="AlphaFoldDB" id="A0A3N1H8Y5"/>
<evidence type="ECO:0000313" key="2">
    <source>
        <dbReference type="Proteomes" id="UP000268727"/>
    </source>
</evidence>
<dbReference type="InterPro" id="IPR051162">
    <property type="entry name" value="T4SS_component"/>
</dbReference>
<proteinExistence type="predicted"/>
<keyword evidence="2" id="KW-1185">Reference proteome</keyword>
<reference evidence="1 2" key="1">
    <citation type="submission" date="2018-11" db="EMBL/GenBank/DDBJ databases">
        <title>Sequencing the genomes of 1000 actinobacteria strains.</title>
        <authorList>
            <person name="Klenk H.-P."/>
        </authorList>
    </citation>
    <scope>NUCLEOTIDE SEQUENCE [LARGE SCALE GENOMIC DNA]</scope>
    <source>
        <strain evidence="1 2">DSM 44231</strain>
    </source>
</reference>
<dbReference type="EMBL" id="RJKM01000001">
    <property type="protein sequence ID" value="ROP38984.1"/>
    <property type="molecule type" value="Genomic_DNA"/>
</dbReference>
<dbReference type="CDD" id="cd01120">
    <property type="entry name" value="RecA-like_superfamily"/>
    <property type="match status" value="1"/>
</dbReference>
<protein>
    <submittedName>
        <fullName evidence="1">Uncharacterized protein</fullName>
    </submittedName>
</protein>
<gene>
    <name evidence="1" type="ORF">EDD40_4352</name>
</gene>
<dbReference type="InterPro" id="IPR027417">
    <property type="entry name" value="P-loop_NTPase"/>
</dbReference>
<comment type="caution">
    <text evidence="1">The sequence shown here is derived from an EMBL/GenBank/DDBJ whole genome shotgun (WGS) entry which is preliminary data.</text>
</comment>
<dbReference type="PANTHER" id="PTHR30121">
    <property type="entry name" value="UNCHARACTERIZED PROTEIN YJGR-RELATED"/>
    <property type="match status" value="1"/>
</dbReference>
<dbReference type="Proteomes" id="UP000268727">
    <property type="component" value="Unassembled WGS sequence"/>
</dbReference>
<sequence length="716" mass="79559">MEPPDQYRIFDLAFPNELKPQQVQAWVRTLVGTVPSGLRRIFNLPTTVFEVVATDRTATYRLRVRSAQADYVAAQLRTLIPGIKVTPVAAPLPEPWNEVVELGLRRLSRTVPLPAAEDFAASLLASFQGLKAGDTVLVQWVVMPAVTEKPPTKQRDGREEADSFWRRNLDAVDDRRIKLKEPNFLGVLRVAVRASSDERAGHLLDRIKLALGSVRGPGNQFVRRPVLSRRRLVERVNQASGSWLYPAQLTVSELGSLIAWPVGQPHVAGLPRAGARHLPATEAILRTGRMVMRSNFPGAERPVALGYKEAVQHLHVVGPTGVGKTTLLAQMARQDIEQGFGLVLVESKGDAFYAVLDAVPEKRMGDVIVLDVTDTSFPVGFNVLTEGDVHSAVEELCALFEYLYRETRSVYTREVLYFGLMTLISQPGYTFVDLATLLIPRRPEQQAWRDQLIGSLTDRELKHFWQRFDAQGKAQQDRIVQPVMDRIWQLARPEIRRIIGQTTSSFTMREVLERNKILLVNLSGLGKDTAGLTGTLLMNALWGAAKSVKPKKPNFLYLDEFQSFLQLPVEPEDMLVKARSFGLGMVLAHQHLGQLPVEMRAAVMANARSKIVFQTTADDGRVFARDFGSRVGEQDFTGLGQYEVLARLMTPTGLSEPVTGVTYPPMKPTGNATSVRAASRQRFGRAASEVDAAIEARCTVSTKHPKKPTLGQQRWG</sequence>
<name>A0A3N1H8Y5_9PSEU</name>
<dbReference type="SUPFAM" id="SSF52540">
    <property type="entry name" value="P-loop containing nucleoside triphosphate hydrolases"/>
    <property type="match status" value="1"/>
</dbReference>